<proteinExistence type="predicted"/>
<reference evidence="2" key="1">
    <citation type="journal article" date="2019" name="Int. J. Syst. Evol. Microbiol.">
        <title>The Global Catalogue of Microorganisms (GCM) 10K type strain sequencing project: providing services to taxonomists for standard genome sequencing and annotation.</title>
        <authorList>
            <consortium name="The Broad Institute Genomics Platform"/>
            <consortium name="The Broad Institute Genome Sequencing Center for Infectious Disease"/>
            <person name="Wu L."/>
            <person name="Ma J."/>
        </authorList>
    </citation>
    <scope>NUCLEOTIDE SEQUENCE [LARGE SCALE GENOMIC DNA]</scope>
    <source>
        <strain evidence="2">NBRC 106396</strain>
    </source>
</reference>
<evidence type="ECO:0000313" key="2">
    <source>
        <dbReference type="Proteomes" id="UP001596549"/>
    </source>
</evidence>
<dbReference type="EMBL" id="JBHTCP010000016">
    <property type="protein sequence ID" value="MFC7372228.1"/>
    <property type="molecule type" value="Genomic_DNA"/>
</dbReference>
<gene>
    <name evidence="1" type="ORF">ACFQPF_11075</name>
</gene>
<dbReference type="Pfam" id="PF14035">
    <property type="entry name" value="YlzJ"/>
    <property type="match status" value="1"/>
</dbReference>
<protein>
    <submittedName>
        <fullName evidence="1">YlzJ-like family protein</fullName>
    </submittedName>
</protein>
<dbReference type="RefSeq" id="WP_379749580.1">
    <property type="nucleotide sequence ID" value="NZ_JBHTCP010000016.1"/>
</dbReference>
<name>A0ABW2NSN1_9BACL</name>
<comment type="caution">
    <text evidence="1">The sequence shown here is derived from an EMBL/GenBank/DDBJ whole genome shotgun (WGS) entry which is preliminary data.</text>
</comment>
<evidence type="ECO:0000313" key="1">
    <source>
        <dbReference type="EMBL" id="MFC7372228.1"/>
    </source>
</evidence>
<dbReference type="Proteomes" id="UP001596549">
    <property type="component" value="Unassembled WGS sequence"/>
</dbReference>
<keyword evidence="2" id="KW-1185">Reference proteome</keyword>
<sequence>MWYTMMPKELMFPEAEGSEQAVQNIMLYNNIPVLIEKEDHSSYRIVRVLSTDPAHFLLDDCQPGSIIK</sequence>
<accession>A0ABW2NSN1</accession>
<organism evidence="1 2">
    <name type="scientific">Fictibacillus iocasae</name>
    <dbReference type="NCBI Taxonomy" id="2715437"/>
    <lineage>
        <taxon>Bacteria</taxon>
        <taxon>Bacillati</taxon>
        <taxon>Bacillota</taxon>
        <taxon>Bacilli</taxon>
        <taxon>Bacillales</taxon>
        <taxon>Fictibacillaceae</taxon>
        <taxon>Fictibacillus</taxon>
    </lineage>
</organism>
<dbReference type="InterPro" id="IPR025619">
    <property type="entry name" value="YlzJ"/>
</dbReference>